<evidence type="ECO:0000313" key="2">
    <source>
        <dbReference type="Proteomes" id="UP001596455"/>
    </source>
</evidence>
<dbReference type="RefSeq" id="WP_382392596.1">
    <property type="nucleotide sequence ID" value="NZ_JBHTCQ010000001.1"/>
</dbReference>
<name>A0ABW2Q5Q0_9MICO</name>
<dbReference type="Pfam" id="PF01547">
    <property type="entry name" value="SBP_bac_1"/>
    <property type="match status" value="1"/>
</dbReference>
<dbReference type="PANTHER" id="PTHR43649">
    <property type="entry name" value="ARABINOSE-BINDING PROTEIN-RELATED"/>
    <property type="match status" value="1"/>
</dbReference>
<gene>
    <name evidence="1" type="ORF">ACFQQL_06885</name>
</gene>
<dbReference type="EMBL" id="JBHTCQ010000001">
    <property type="protein sequence ID" value="MFC7404829.1"/>
    <property type="molecule type" value="Genomic_DNA"/>
</dbReference>
<sequence length="452" mass="48571">MTGPAPARTALSRRGVLRLGVIGTAAAAAPALAGCARQSEDGGGLSFAQFFGPSSENAAQNAWFTQLVRDWNDQSGIEVELDYIPANEYQNGSSLQAEFSAGDGPDIFVVSSGEFLRYYNGGALVDLTPYMTGEAIDDFFPELMEARKVDGGIFALPMGGGPMAMYYHVPILEQAGYSEADLPHTWDAMLEMAERLTTAERFGVMFETTPGYYQNFTWYPFMWMAGGELPALDSGARPFAVPGTARAAELWGSAVRRGTAPRRALGTSGSDIVANLGAGYCAFQNIGMWGISAMAAGKPDLEYGIMPLPRPDEATPTVTATGGWCFAANAYGPRPEEAAEFCVWAVGSMERDSVERVASWCTSANSYLPYRRSSMRAAEEMGAFDDPGFARFRDEIFPSARSEPRVSPEMNRAISDFVQAVQLTGTDADRALEEAAANLDGIMSRYTGAPPV</sequence>
<reference evidence="2" key="1">
    <citation type="journal article" date="2019" name="Int. J. Syst. Evol. Microbiol.">
        <title>The Global Catalogue of Microorganisms (GCM) 10K type strain sequencing project: providing services to taxonomists for standard genome sequencing and annotation.</title>
        <authorList>
            <consortium name="The Broad Institute Genomics Platform"/>
            <consortium name="The Broad Institute Genome Sequencing Center for Infectious Disease"/>
            <person name="Wu L."/>
            <person name="Ma J."/>
        </authorList>
    </citation>
    <scope>NUCLEOTIDE SEQUENCE [LARGE SCALE GENOMIC DNA]</scope>
    <source>
        <strain evidence="2">JCM 1490</strain>
    </source>
</reference>
<dbReference type="InterPro" id="IPR006059">
    <property type="entry name" value="SBP"/>
</dbReference>
<dbReference type="InterPro" id="IPR050490">
    <property type="entry name" value="Bact_solute-bd_prot1"/>
</dbReference>
<organism evidence="1 2">
    <name type="scientific">Georgenia alba</name>
    <dbReference type="NCBI Taxonomy" id="2233858"/>
    <lineage>
        <taxon>Bacteria</taxon>
        <taxon>Bacillati</taxon>
        <taxon>Actinomycetota</taxon>
        <taxon>Actinomycetes</taxon>
        <taxon>Micrococcales</taxon>
        <taxon>Bogoriellaceae</taxon>
        <taxon>Georgenia</taxon>
    </lineage>
</organism>
<dbReference type="Proteomes" id="UP001596455">
    <property type="component" value="Unassembled WGS sequence"/>
</dbReference>
<dbReference type="CDD" id="cd13585">
    <property type="entry name" value="PBP2_TMBP_like"/>
    <property type="match status" value="1"/>
</dbReference>
<proteinExistence type="predicted"/>
<dbReference type="PROSITE" id="PS51318">
    <property type="entry name" value="TAT"/>
    <property type="match status" value="1"/>
</dbReference>
<dbReference type="Gene3D" id="3.40.190.10">
    <property type="entry name" value="Periplasmic binding protein-like II"/>
    <property type="match status" value="1"/>
</dbReference>
<accession>A0ABW2Q5Q0</accession>
<keyword evidence="2" id="KW-1185">Reference proteome</keyword>
<protein>
    <submittedName>
        <fullName evidence="1">ABC transporter substrate-binding protein</fullName>
    </submittedName>
</protein>
<comment type="caution">
    <text evidence="1">The sequence shown here is derived from an EMBL/GenBank/DDBJ whole genome shotgun (WGS) entry which is preliminary data.</text>
</comment>
<evidence type="ECO:0000313" key="1">
    <source>
        <dbReference type="EMBL" id="MFC7404829.1"/>
    </source>
</evidence>
<dbReference type="SUPFAM" id="SSF53850">
    <property type="entry name" value="Periplasmic binding protein-like II"/>
    <property type="match status" value="1"/>
</dbReference>
<dbReference type="InterPro" id="IPR006311">
    <property type="entry name" value="TAT_signal"/>
</dbReference>
<dbReference type="PANTHER" id="PTHR43649:SF12">
    <property type="entry name" value="DIACETYLCHITOBIOSE BINDING PROTEIN DASA"/>
    <property type="match status" value="1"/>
</dbReference>